<dbReference type="OrthoDB" id="9993688at2759"/>
<dbReference type="Proteomes" id="UP000759537">
    <property type="component" value="Unassembled WGS sequence"/>
</dbReference>
<evidence type="ECO:0000313" key="1">
    <source>
        <dbReference type="EMBL" id="KAF8485994.1"/>
    </source>
</evidence>
<reference evidence="1" key="2">
    <citation type="journal article" date="2020" name="Nat. Commun.">
        <title>Large-scale genome sequencing of mycorrhizal fungi provides insights into the early evolution of symbiotic traits.</title>
        <authorList>
            <person name="Miyauchi S."/>
            <person name="Kiss E."/>
            <person name="Kuo A."/>
            <person name="Drula E."/>
            <person name="Kohler A."/>
            <person name="Sanchez-Garcia M."/>
            <person name="Morin E."/>
            <person name="Andreopoulos B."/>
            <person name="Barry K.W."/>
            <person name="Bonito G."/>
            <person name="Buee M."/>
            <person name="Carver A."/>
            <person name="Chen C."/>
            <person name="Cichocki N."/>
            <person name="Clum A."/>
            <person name="Culley D."/>
            <person name="Crous P.W."/>
            <person name="Fauchery L."/>
            <person name="Girlanda M."/>
            <person name="Hayes R.D."/>
            <person name="Keri Z."/>
            <person name="LaButti K."/>
            <person name="Lipzen A."/>
            <person name="Lombard V."/>
            <person name="Magnuson J."/>
            <person name="Maillard F."/>
            <person name="Murat C."/>
            <person name="Nolan M."/>
            <person name="Ohm R.A."/>
            <person name="Pangilinan J."/>
            <person name="Pereira M.F."/>
            <person name="Perotto S."/>
            <person name="Peter M."/>
            <person name="Pfister S."/>
            <person name="Riley R."/>
            <person name="Sitrit Y."/>
            <person name="Stielow J.B."/>
            <person name="Szollosi G."/>
            <person name="Zifcakova L."/>
            <person name="Stursova M."/>
            <person name="Spatafora J.W."/>
            <person name="Tedersoo L."/>
            <person name="Vaario L.M."/>
            <person name="Yamada A."/>
            <person name="Yan M."/>
            <person name="Wang P."/>
            <person name="Xu J."/>
            <person name="Bruns T."/>
            <person name="Baldrian P."/>
            <person name="Vilgalys R."/>
            <person name="Dunand C."/>
            <person name="Henrissat B."/>
            <person name="Grigoriev I.V."/>
            <person name="Hibbett D."/>
            <person name="Nagy L.G."/>
            <person name="Martin F.M."/>
        </authorList>
    </citation>
    <scope>NUCLEOTIDE SEQUENCE</scope>
    <source>
        <strain evidence="1">Prilba</strain>
    </source>
</reference>
<accession>A0A9P5N4A0</accession>
<protein>
    <submittedName>
        <fullName evidence="1">Uncharacterized protein</fullName>
    </submittedName>
</protein>
<proteinExistence type="predicted"/>
<dbReference type="EMBL" id="WHVB01000002">
    <property type="protein sequence ID" value="KAF8485994.1"/>
    <property type="molecule type" value="Genomic_DNA"/>
</dbReference>
<sequence>MSDARLRGANKEITGAPDNCKNDKSSEINVDLIDKLAFSSLWFFDGVQDTPYEGGHIAVDAEVSRYYMTSHSSLEDTARYWTHVYAGGPAPPSGKGASLADVFDSNNRNLMPFRVFNCVPDHNHPRRQHGNSDRAIVSFRGLHGWG</sequence>
<name>A0A9P5N4A0_9AGAM</name>
<gene>
    <name evidence="1" type="ORF">DFH94DRAFT_678765</name>
</gene>
<organism evidence="1 2">
    <name type="scientific">Russula ochroleuca</name>
    <dbReference type="NCBI Taxonomy" id="152965"/>
    <lineage>
        <taxon>Eukaryota</taxon>
        <taxon>Fungi</taxon>
        <taxon>Dikarya</taxon>
        <taxon>Basidiomycota</taxon>
        <taxon>Agaricomycotina</taxon>
        <taxon>Agaricomycetes</taxon>
        <taxon>Russulales</taxon>
        <taxon>Russulaceae</taxon>
        <taxon>Russula</taxon>
    </lineage>
</organism>
<reference evidence="1" key="1">
    <citation type="submission" date="2019-10" db="EMBL/GenBank/DDBJ databases">
        <authorList>
            <consortium name="DOE Joint Genome Institute"/>
            <person name="Kuo A."/>
            <person name="Miyauchi S."/>
            <person name="Kiss E."/>
            <person name="Drula E."/>
            <person name="Kohler A."/>
            <person name="Sanchez-Garcia M."/>
            <person name="Andreopoulos B."/>
            <person name="Barry K.W."/>
            <person name="Bonito G."/>
            <person name="Buee M."/>
            <person name="Carver A."/>
            <person name="Chen C."/>
            <person name="Cichocki N."/>
            <person name="Clum A."/>
            <person name="Culley D."/>
            <person name="Crous P.W."/>
            <person name="Fauchery L."/>
            <person name="Girlanda M."/>
            <person name="Hayes R."/>
            <person name="Keri Z."/>
            <person name="LaButti K."/>
            <person name="Lipzen A."/>
            <person name="Lombard V."/>
            <person name="Magnuson J."/>
            <person name="Maillard F."/>
            <person name="Morin E."/>
            <person name="Murat C."/>
            <person name="Nolan M."/>
            <person name="Ohm R."/>
            <person name="Pangilinan J."/>
            <person name="Pereira M."/>
            <person name="Perotto S."/>
            <person name="Peter M."/>
            <person name="Riley R."/>
            <person name="Sitrit Y."/>
            <person name="Stielow B."/>
            <person name="Szollosi G."/>
            <person name="Zifcakova L."/>
            <person name="Stursova M."/>
            <person name="Spatafora J.W."/>
            <person name="Tedersoo L."/>
            <person name="Vaario L.-M."/>
            <person name="Yamada A."/>
            <person name="Yan M."/>
            <person name="Wang P."/>
            <person name="Xu J."/>
            <person name="Bruns T."/>
            <person name="Baldrian P."/>
            <person name="Vilgalys R."/>
            <person name="Henrissat B."/>
            <person name="Grigoriev I.V."/>
            <person name="Hibbett D."/>
            <person name="Nagy L.G."/>
            <person name="Martin F.M."/>
        </authorList>
    </citation>
    <scope>NUCLEOTIDE SEQUENCE</scope>
    <source>
        <strain evidence="1">Prilba</strain>
    </source>
</reference>
<dbReference type="AlphaFoldDB" id="A0A9P5N4A0"/>
<comment type="caution">
    <text evidence="1">The sequence shown here is derived from an EMBL/GenBank/DDBJ whole genome shotgun (WGS) entry which is preliminary data.</text>
</comment>
<keyword evidence="2" id="KW-1185">Reference proteome</keyword>
<evidence type="ECO:0000313" key="2">
    <source>
        <dbReference type="Proteomes" id="UP000759537"/>
    </source>
</evidence>